<keyword evidence="10" id="KW-0762">Sugar transport</keyword>
<feature type="transmembrane region" description="Helical" evidence="8">
    <location>
        <begin position="552"/>
        <end position="571"/>
    </location>
</feature>
<evidence type="ECO:0000256" key="3">
    <source>
        <dbReference type="ARBA" id="ARBA00022448"/>
    </source>
</evidence>
<evidence type="ECO:0000256" key="7">
    <source>
        <dbReference type="SAM" id="MobiDB-lite"/>
    </source>
</evidence>
<dbReference type="EMBL" id="KZ613474">
    <property type="protein sequence ID" value="PMD23737.1"/>
    <property type="molecule type" value="Genomic_DNA"/>
</dbReference>
<dbReference type="GO" id="GO:0022857">
    <property type="term" value="F:transmembrane transporter activity"/>
    <property type="evidence" value="ECO:0007669"/>
    <property type="project" value="InterPro"/>
</dbReference>
<comment type="subcellular location">
    <subcellularLocation>
        <location evidence="1">Membrane</location>
        <topology evidence="1">Multi-pass membrane protein</topology>
    </subcellularLocation>
</comment>
<reference evidence="10 11" key="1">
    <citation type="submission" date="2016-05" db="EMBL/GenBank/DDBJ databases">
        <title>A degradative enzymes factory behind the ericoid mycorrhizal symbiosis.</title>
        <authorList>
            <consortium name="DOE Joint Genome Institute"/>
            <person name="Martino E."/>
            <person name="Morin E."/>
            <person name="Grelet G."/>
            <person name="Kuo A."/>
            <person name="Kohler A."/>
            <person name="Daghino S."/>
            <person name="Barry K."/>
            <person name="Choi C."/>
            <person name="Cichocki N."/>
            <person name="Clum A."/>
            <person name="Copeland A."/>
            <person name="Hainaut M."/>
            <person name="Haridas S."/>
            <person name="Labutti K."/>
            <person name="Lindquist E."/>
            <person name="Lipzen A."/>
            <person name="Khouja H.-R."/>
            <person name="Murat C."/>
            <person name="Ohm R."/>
            <person name="Olson A."/>
            <person name="Spatafora J."/>
            <person name="Veneault-Fourrey C."/>
            <person name="Henrissat B."/>
            <person name="Grigoriev I."/>
            <person name="Martin F."/>
            <person name="Perotto S."/>
        </authorList>
    </citation>
    <scope>NUCLEOTIDE SEQUENCE [LARGE SCALE GENOMIC DNA]</scope>
    <source>
        <strain evidence="10 11">UAMH 7357</strain>
    </source>
</reference>
<dbReference type="GO" id="GO:0016020">
    <property type="term" value="C:membrane"/>
    <property type="evidence" value="ECO:0007669"/>
    <property type="project" value="UniProtKB-SubCell"/>
</dbReference>
<evidence type="ECO:0000256" key="4">
    <source>
        <dbReference type="ARBA" id="ARBA00022692"/>
    </source>
</evidence>
<feature type="transmembrane region" description="Helical" evidence="8">
    <location>
        <begin position="191"/>
        <end position="207"/>
    </location>
</feature>
<keyword evidence="6 8" id="KW-0472">Membrane</keyword>
<feature type="transmembrane region" description="Helical" evidence="8">
    <location>
        <begin position="386"/>
        <end position="407"/>
    </location>
</feature>
<dbReference type="InterPro" id="IPR020846">
    <property type="entry name" value="MFS_dom"/>
</dbReference>
<evidence type="ECO:0000256" key="5">
    <source>
        <dbReference type="ARBA" id="ARBA00022989"/>
    </source>
</evidence>
<feature type="transmembrane region" description="Helical" evidence="8">
    <location>
        <begin position="250"/>
        <end position="272"/>
    </location>
</feature>
<feature type="transmembrane region" description="Helical" evidence="8">
    <location>
        <begin position="213"/>
        <end position="238"/>
    </location>
</feature>
<feature type="region of interest" description="Disordered" evidence="7">
    <location>
        <begin position="45"/>
        <end position="73"/>
    </location>
</feature>
<dbReference type="Proteomes" id="UP000235672">
    <property type="component" value="Unassembled WGS sequence"/>
</dbReference>
<proteinExistence type="inferred from homology"/>
<feature type="transmembrane region" description="Helical" evidence="8">
    <location>
        <begin position="465"/>
        <end position="482"/>
    </location>
</feature>
<dbReference type="CDD" id="cd17316">
    <property type="entry name" value="MFS_SV2_like"/>
    <property type="match status" value="1"/>
</dbReference>
<dbReference type="PROSITE" id="PS50850">
    <property type="entry name" value="MFS"/>
    <property type="match status" value="1"/>
</dbReference>
<accession>A0A2J6QBV0</accession>
<feature type="domain" description="Major facilitator superfamily (MFS) profile" evidence="9">
    <location>
        <begin position="126"/>
        <end position="574"/>
    </location>
</feature>
<sequence>MGTLAIKGLFHKESVKDYQDVLVPLANAPRYPTVEAEYARRRSAEAHGSVGDLNGAKEEAGDENSGEEGVMRTTSHNYSPYTIEGLRAEVVEDLASSGHDSSYDLKSKVINKAIQDIGMGRYNWELFTLCGFGWFADNLWLQGIALVLPSLQVEFGISQTHVRYTTCALFVGLCVGASFWGIGSDIIGRRLAFNLTLLIAGVFGIASGAAPNWIGACGLFAALGVGVGGNLPVDGALFLEFLPTASGRHLTLLSVWWPVGQLVASLIAWGFLGSNHPADKGWRYFLYTMGAMTFVMFLSRFLLFHLFESPKFLLSRGRQAEAVAVVHGMAYKNRTKTWLTEEILNEIGGHPAVVKDQKLSTLEIVKRKLSSFSTERIAPLFHTKKLGITTVLLWFCWLTIGIGYPLFNAFLPQYLSNGKTASGAKVSNYETYRNYAITSVVGVPGSIIACYTVDIPYIGRKGTMAISTMLSGVFLFLFTISSDSSYQLAFSSVEAFFQNIMYGVLYAYTPEVFPAPYRGTGTGISSLLNRIGGLCAPIIAANIGNANPSSPVFVSGALILAAFIAMVLLPIETRGKQML</sequence>
<dbReference type="FunFam" id="1.20.1250.20:FF:000171">
    <property type="entry name" value="MFS general substrate transporter"/>
    <property type="match status" value="1"/>
</dbReference>
<dbReference type="AlphaFoldDB" id="A0A2J6QBV0"/>
<dbReference type="OrthoDB" id="4139357at2759"/>
<feature type="transmembrane region" description="Helical" evidence="8">
    <location>
        <begin position="161"/>
        <end position="182"/>
    </location>
</feature>
<evidence type="ECO:0000256" key="6">
    <source>
        <dbReference type="ARBA" id="ARBA00023136"/>
    </source>
</evidence>
<feature type="transmembrane region" description="Helical" evidence="8">
    <location>
        <begin position="435"/>
        <end position="453"/>
    </location>
</feature>
<dbReference type="InterPro" id="IPR011701">
    <property type="entry name" value="MFS"/>
</dbReference>
<keyword evidence="11" id="KW-1185">Reference proteome</keyword>
<dbReference type="SUPFAM" id="SSF103473">
    <property type="entry name" value="MFS general substrate transporter"/>
    <property type="match status" value="1"/>
</dbReference>
<dbReference type="PANTHER" id="PTHR23511">
    <property type="entry name" value="SYNAPTIC VESICLE GLYCOPROTEIN 2"/>
    <property type="match status" value="1"/>
</dbReference>
<keyword evidence="5 8" id="KW-1133">Transmembrane helix</keyword>
<evidence type="ECO:0000256" key="1">
    <source>
        <dbReference type="ARBA" id="ARBA00004141"/>
    </source>
</evidence>
<organism evidence="10 11">
    <name type="scientific">Hyaloscypha hepaticicola</name>
    <dbReference type="NCBI Taxonomy" id="2082293"/>
    <lineage>
        <taxon>Eukaryota</taxon>
        <taxon>Fungi</taxon>
        <taxon>Dikarya</taxon>
        <taxon>Ascomycota</taxon>
        <taxon>Pezizomycotina</taxon>
        <taxon>Leotiomycetes</taxon>
        <taxon>Helotiales</taxon>
        <taxon>Hyaloscyphaceae</taxon>
        <taxon>Hyaloscypha</taxon>
    </lineage>
</organism>
<evidence type="ECO:0000313" key="10">
    <source>
        <dbReference type="EMBL" id="PMD23737.1"/>
    </source>
</evidence>
<dbReference type="Gene3D" id="1.20.1250.20">
    <property type="entry name" value="MFS general substrate transporter like domains"/>
    <property type="match status" value="1"/>
</dbReference>
<dbReference type="PANTHER" id="PTHR23511:SF5">
    <property type="entry name" value="MAJOR FACILITATOR-TYPE TRANSPORTER HXNZ-RELATED"/>
    <property type="match status" value="1"/>
</dbReference>
<feature type="transmembrane region" description="Helical" evidence="8">
    <location>
        <begin position="284"/>
        <end position="307"/>
    </location>
</feature>
<keyword evidence="3" id="KW-0813">Transport</keyword>
<evidence type="ECO:0000256" key="2">
    <source>
        <dbReference type="ARBA" id="ARBA00008335"/>
    </source>
</evidence>
<dbReference type="InterPro" id="IPR036259">
    <property type="entry name" value="MFS_trans_sf"/>
</dbReference>
<gene>
    <name evidence="10" type="ORF">NA56DRAFT_687283</name>
</gene>
<protein>
    <submittedName>
        <fullName evidence="10">Sugar transporter</fullName>
    </submittedName>
</protein>
<comment type="similarity">
    <text evidence="2">Belongs to the major facilitator superfamily.</text>
</comment>
<dbReference type="Pfam" id="PF07690">
    <property type="entry name" value="MFS_1"/>
    <property type="match status" value="1"/>
</dbReference>
<evidence type="ECO:0000259" key="9">
    <source>
        <dbReference type="PROSITE" id="PS50850"/>
    </source>
</evidence>
<evidence type="ECO:0000256" key="8">
    <source>
        <dbReference type="SAM" id="Phobius"/>
    </source>
</evidence>
<name>A0A2J6QBV0_9HELO</name>
<evidence type="ECO:0000313" key="11">
    <source>
        <dbReference type="Proteomes" id="UP000235672"/>
    </source>
</evidence>
<keyword evidence="4 8" id="KW-0812">Transmembrane</keyword>